<feature type="compositionally biased region" description="Basic and acidic residues" evidence="7">
    <location>
        <begin position="1802"/>
        <end position="1821"/>
    </location>
</feature>
<feature type="compositionally biased region" description="Polar residues" evidence="7">
    <location>
        <begin position="562"/>
        <end position="582"/>
    </location>
</feature>
<dbReference type="CDD" id="cd17300">
    <property type="entry name" value="PIPKc_PIKfyve"/>
    <property type="match status" value="1"/>
</dbReference>
<dbReference type="PANTHER" id="PTHR45748:SF7">
    <property type="entry name" value="1-PHOSPHATIDYLINOSITOL 3-PHOSPHATE 5-KINASE-RELATED"/>
    <property type="match status" value="1"/>
</dbReference>
<feature type="region of interest" description="Disordered" evidence="7">
    <location>
        <begin position="1087"/>
        <end position="1111"/>
    </location>
</feature>
<keyword evidence="4 6" id="KW-0067">ATP-binding</keyword>
<dbReference type="SMART" id="SM00330">
    <property type="entry name" value="PIPKc"/>
    <property type="match status" value="1"/>
</dbReference>
<evidence type="ECO:0000313" key="10">
    <source>
        <dbReference type="EMBL" id="KAG7338885.1"/>
    </source>
</evidence>
<keyword evidence="3" id="KW-0862">Zinc</keyword>
<dbReference type="GO" id="GO:0000285">
    <property type="term" value="F:1-phosphatidylinositol-3-phosphate 5-kinase activity"/>
    <property type="evidence" value="ECO:0007669"/>
    <property type="project" value="InterPro"/>
</dbReference>
<evidence type="ECO:0000256" key="3">
    <source>
        <dbReference type="ARBA" id="ARBA00022833"/>
    </source>
</evidence>
<evidence type="ECO:0000259" key="9">
    <source>
        <dbReference type="PROSITE" id="PS51455"/>
    </source>
</evidence>
<feature type="region of interest" description="Disordered" evidence="7">
    <location>
        <begin position="396"/>
        <end position="415"/>
    </location>
</feature>
<name>A0A9K3K8G4_9STRA</name>
<evidence type="ECO:0000256" key="1">
    <source>
        <dbReference type="ARBA" id="ARBA00022723"/>
    </source>
</evidence>
<feature type="compositionally biased region" description="Low complexity" evidence="7">
    <location>
        <begin position="20"/>
        <end position="30"/>
    </location>
</feature>
<evidence type="ECO:0000256" key="7">
    <source>
        <dbReference type="SAM" id="MobiDB-lite"/>
    </source>
</evidence>
<dbReference type="GO" id="GO:0008270">
    <property type="term" value="F:zinc ion binding"/>
    <property type="evidence" value="ECO:0007669"/>
    <property type="project" value="UniProtKB-KW"/>
</dbReference>
<dbReference type="InterPro" id="IPR017455">
    <property type="entry name" value="Znf_FYVE-rel"/>
</dbReference>
<reference evidence="10" key="2">
    <citation type="submission" date="2021-04" db="EMBL/GenBank/DDBJ databases">
        <authorList>
            <person name="Podell S."/>
        </authorList>
    </citation>
    <scope>NUCLEOTIDE SEQUENCE</scope>
    <source>
        <strain evidence="10">Hildebrandi</strain>
    </source>
</reference>
<dbReference type="GO" id="GO:0005524">
    <property type="term" value="F:ATP binding"/>
    <property type="evidence" value="ECO:0007669"/>
    <property type="project" value="UniProtKB-UniRule"/>
</dbReference>
<feature type="compositionally biased region" description="Polar residues" evidence="7">
    <location>
        <begin position="296"/>
        <end position="305"/>
    </location>
</feature>
<dbReference type="PANTHER" id="PTHR45748">
    <property type="entry name" value="1-PHOSPHATIDYLINOSITOL 3-PHOSPHATE 5-KINASE-RELATED"/>
    <property type="match status" value="1"/>
</dbReference>
<feature type="compositionally biased region" description="Low complexity" evidence="7">
    <location>
        <begin position="400"/>
        <end position="412"/>
    </location>
</feature>
<comment type="caution">
    <text evidence="10">The sequence shown here is derived from an EMBL/GenBank/DDBJ whole genome shotgun (WGS) entry which is preliminary data.</text>
</comment>
<feature type="region of interest" description="Disordered" evidence="7">
    <location>
        <begin position="457"/>
        <end position="591"/>
    </location>
</feature>
<feature type="compositionally biased region" description="Polar residues" evidence="7">
    <location>
        <begin position="45"/>
        <end position="64"/>
    </location>
</feature>
<feature type="compositionally biased region" description="Polar residues" evidence="7">
    <location>
        <begin position="478"/>
        <end position="498"/>
    </location>
</feature>
<dbReference type="FunFam" id="3.50.7.10:FF:000007">
    <property type="entry name" value="1-phosphatidylinositol 3-phosphate 5-kinase isoform X1"/>
    <property type="match status" value="1"/>
</dbReference>
<dbReference type="Proteomes" id="UP000693970">
    <property type="component" value="Unassembled WGS sequence"/>
</dbReference>
<proteinExistence type="predicted"/>
<dbReference type="GO" id="GO:0010008">
    <property type="term" value="C:endosome membrane"/>
    <property type="evidence" value="ECO:0007669"/>
    <property type="project" value="TreeGrafter"/>
</dbReference>
<feature type="region of interest" description="Disordered" evidence="7">
    <location>
        <begin position="1768"/>
        <end position="1821"/>
    </location>
</feature>
<dbReference type="EMBL" id="JAGRRH010000046">
    <property type="protein sequence ID" value="KAG7338885.1"/>
    <property type="molecule type" value="Genomic_DNA"/>
</dbReference>
<dbReference type="InterPro" id="IPR000306">
    <property type="entry name" value="Znf_FYVE"/>
</dbReference>
<feature type="region of interest" description="Disordered" evidence="7">
    <location>
        <begin position="15"/>
        <end position="64"/>
    </location>
</feature>
<evidence type="ECO:0000256" key="2">
    <source>
        <dbReference type="ARBA" id="ARBA00022771"/>
    </source>
</evidence>
<keyword evidence="6" id="KW-0808">Transferase</keyword>
<feature type="domain" description="PIPK" evidence="9">
    <location>
        <begin position="1539"/>
        <end position="1935"/>
    </location>
</feature>
<evidence type="ECO:0000256" key="5">
    <source>
        <dbReference type="PROSITE-ProRule" id="PRU00091"/>
    </source>
</evidence>
<evidence type="ECO:0000256" key="4">
    <source>
        <dbReference type="ARBA" id="ARBA00022840"/>
    </source>
</evidence>
<feature type="compositionally biased region" description="Low complexity" evidence="7">
    <location>
        <begin position="250"/>
        <end position="261"/>
    </location>
</feature>
<evidence type="ECO:0000259" key="8">
    <source>
        <dbReference type="PROSITE" id="PS50178"/>
    </source>
</evidence>
<accession>A0A9K3K8G4</accession>
<dbReference type="OrthoDB" id="158357at2759"/>
<gene>
    <name evidence="10" type="ORF">IV203_004785</name>
</gene>
<feature type="domain" description="FYVE-type" evidence="8">
    <location>
        <begin position="342"/>
        <end position="445"/>
    </location>
</feature>
<dbReference type="Pfam" id="PF01363">
    <property type="entry name" value="FYVE"/>
    <property type="match status" value="1"/>
</dbReference>
<evidence type="ECO:0000313" key="11">
    <source>
        <dbReference type="Proteomes" id="UP000693970"/>
    </source>
</evidence>
<keyword evidence="6" id="KW-0547">Nucleotide-binding</keyword>
<dbReference type="SMART" id="SM00064">
    <property type="entry name" value="FYVE"/>
    <property type="match status" value="1"/>
</dbReference>
<keyword evidence="11" id="KW-1185">Reference proteome</keyword>
<dbReference type="InterPro" id="IPR002423">
    <property type="entry name" value="Cpn60/GroEL/TCP-1"/>
</dbReference>
<organism evidence="10 11">
    <name type="scientific">Nitzschia inconspicua</name>
    <dbReference type="NCBI Taxonomy" id="303405"/>
    <lineage>
        <taxon>Eukaryota</taxon>
        <taxon>Sar</taxon>
        <taxon>Stramenopiles</taxon>
        <taxon>Ochrophyta</taxon>
        <taxon>Bacillariophyta</taxon>
        <taxon>Bacillariophyceae</taxon>
        <taxon>Bacillariophycidae</taxon>
        <taxon>Bacillariales</taxon>
        <taxon>Bacillariaceae</taxon>
        <taxon>Nitzschia</taxon>
    </lineage>
</organism>
<evidence type="ECO:0000256" key="6">
    <source>
        <dbReference type="PROSITE-ProRule" id="PRU00781"/>
    </source>
</evidence>
<reference evidence="10" key="1">
    <citation type="journal article" date="2021" name="Sci. Rep.">
        <title>Diploid genomic architecture of Nitzschia inconspicua, an elite biomass production diatom.</title>
        <authorList>
            <person name="Oliver A."/>
            <person name="Podell S."/>
            <person name="Pinowska A."/>
            <person name="Traller J.C."/>
            <person name="Smith S.R."/>
            <person name="McClure R."/>
            <person name="Beliaev A."/>
            <person name="Bohutskyi P."/>
            <person name="Hill E.A."/>
            <person name="Rabines A."/>
            <person name="Zheng H."/>
            <person name="Allen L.Z."/>
            <person name="Kuo A."/>
            <person name="Grigoriev I.V."/>
            <person name="Allen A.E."/>
            <person name="Hazlebeck D."/>
            <person name="Allen E.E."/>
        </authorList>
    </citation>
    <scope>NUCLEOTIDE SEQUENCE</scope>
    <source>
        <strain evidence="10">Hildebrandi</strain>
    </source>
</reference>
<dbReference type="InterPro" id="IPR044769">
    <property type="entry name" value="PIKfyve_PIPKc"/>
</dbReference>
<feature type="region of interest" description="Disordered" evidence="7">
    <location>
        <begin position="246"/>
        <end position="325"/>
    </location>
</feature>
<dbReference type="PROSITE" id="PS50178">
    <property type="entry name" value="ZF_FYVE"/>
    <property type="match status" value="1"/>
</dbReference>
<keyword evidence="1" id="KW-0479">Metal-binding</keyword>
<dbReference type="PROSITE" id="PS51455">
    <property type="entry name" value="PIPK"/>
    <property type="match status" value="1"/>
</dbReference>
<feature type="compositionally biased region" description="Basic and acidic residues" evidence="7">
    <location>
        <begin position="545"/>
        <end position="561"/>
    </location>
</feature>
<dbReference type="Pfam" id="PF01504">
    <property type="entry name" value="PIP5K"/>
    <property type="match status" value="1"/>
</dbReference>
<keyword evidence="6" id="KW-0418">Kinase</keyword>
<dbReference type="GO" id="GO:0046854">
    <property type="term" value="P:phosphatidylinositol phosphate biosynthetic process"/>
    <property type="evidence" value="ECO:0007669"/>
    <property type="project" value="TreeGrafter"/>
</dbReference>
<sequence>MFQNLIGVFVTDEKSSQDFGGTTSSAASSSIVTPPVGSSLARTPIHNNSNGNITLNNRSNGVSSSYETTAMVEGKQGEEKEDATIDEDALAGTMLVQFPTYGTRSQASSASLQWQEKTADWLLGGHNVPTPQQQLKQQQLEEQQRLLAEENLAANRTTLSASNGQSVSFQEWSKDEQELWKTKRFHQDEKDANQQNPYKLKEYDVTYVKPVLEDPSRDLLAAYYYHTGVFPRLEPPQNAFSIPEVERKTFQQQQKQPSPFSKTRKEMVPPSSLDNASQVPVIHENDDDDDQPFINGANQNMTSPSKKSDRDVLASEATGKRNSLTKSLSSPAIIEDVAWMPDQLCKTCYSCDAPFSFLRRRHHCRICGQVFCNSCSGYFVPAAPFQQNKNVPHTAATGVTSQQQQPSTSLPSMHNRKTLGVSASIQPGNNNTILRTCKMCFEQVMAQQKKKELDAEEAAAADAAKKRKNEDTPLLPQYDQNSVGTPQPQVKTPTASHSSLRDQLISGDDGSVLQTLSKRRVQETPFAQRRLRSKEMKLEEEEKEETTKILQRMDDSSRTSGEDLSTMSPTRAKNQSSTSLASEDSRANAVKEGNRELGKIVANHLEQMAASLMETDAPLLWKEMMNQGDNADGSEGPTEMQSKWVDKLMSLATRCCATVDPNIKRGDLLDIRPYVKIKVIPGGKHSDCAYISGIVFRKTGTNKQMPREIIDPRIMLLSGGIEFTRTENRITSLDTLLEQEDKYIEILVGKILKLKPDVLVVGKAVCRRAQELLFKNRVQLLQHVKPSLLTRISRLTGAAIISSTDHIMNQFGPDSLGKCFRFRFVVARMNEVWVDDKEEEDQQGRQNIKSLLNDSKLTNHRRQAALAANMLGEDILDGSEAIKSGLSKRGVTQMYAMIEGCPKHLGCTVILRGANKAALKQVKNVFRFLVSVAYNMKLEVSYLKERCARLRPDYKVEKKNLFSSSLCVDYGQPPSNRKIRPWNGGTNNEGMQRSISGQITAFDHQSILITSVWMTEKTQCCPAEVKGICYYSMQDVSLGQFLRDSCFNLSLKCQNPSCKKSVLDHSLSFVHNDGLINITVDHMEDALPPAPSETKKATSGAKQSDDDSEEHEDTPIATWTYCKQCSKVVTPLVWISENTWKYSFGKFLESFFYNRDTIMNSPQSTCRCQLQKSATLFFGCGRLAARLTYERIRPFGVFVRKSLPIDIPFHRAKALNELEKISMSSSLLFVKFDKHIEKVAREARSISGGSKNENLQTVLSELNRISNEVDHAAKTLQEKIASVSDKCINGSGGSVNIDALFQFPWFARRFLFMLTSAWNEKLNAAGQAIVAMKRLSSQRGEILGPNAIVGDQNTEELAEGMRRLRQLHEVYSRYNLTDIHTVLPTIVNAEQRAEPDYDDDFEDPDGAIDFAGEVDADVLASRRRLYNTNAVPHTVDLSRSGAKALAKREDHESGSMKQTPGATVKSAITRFFQRGGRERDPYIVDLGIFHEGRPRLEPGINGIVVPVMDEQLSTVIAYSLSSKEYSAQFQNFSKLEGLQSETATNANTAGDQQNTGTATSSASGISTKQGIEMRMLMRHKSHIKHTFRDFDEKGQNLCKFVCTTYWATQFHAVREAFLSQNMGSKDSSAEGAPSTLEVERAYVLSLSSAYDWAASGGKSGASFARTQDDRFVIKCISRTELQMFLDCAPAYFEYLSKAFFHGLPTVLCKIVGVYQIGYHNRVTGKRSMEQVAVMQNIFYNKNITKTFDLKGSLRGRFAAQINRNYEDHSGSHQDISYNGGLRESQRKRMSDAGLDGEGDDGPSDRDDGTSGRVANRGDKKKGAGTLLDGDFLEFTMGRPMPMHDRAKAVFHMSILNDTLFLSIINVLDYSILVGIDEEKMELVVGIIDFMRQYDILKQMERVGKSLPMVVGSEAPTIIQPPLYKARFTNAMERYFMTVPSKWTSI</sequence>
<keyword evidence="2 5" id="KW-0863">Zinc-finger</keyword>
<dbReference type="Pfam" id="PF00118">
    <property type="entry name" value="Cpn60_TCP1"/>
    <property type="match status" value="1"/>
</dbReference>
<dbReference type="InterPro" id="IPR002498">
    <property type="entry name" value="PInositol-4-P-4/5-kinase_core"/>
</dbReference>
<protein>
    <submittedName>
        <fullName evidence="10">Thermosome subunit</fullName>
    </submittedName>
</protein>